<dbReference type="GO" id="GO:0005874">
    <property type="term" value="C:microtubule"/>
    <property type="evidence" value="ECO:0007669"/>
    <property type="project" value="UniProtKB-KW"/>
</dbReference>
<dbReference type="InterPro" id="IPR019821">
    <property type="entry name" value="Kinesin_motor_CS"/>
</dbReference>
<dbReference type="EMBL" id="CAJVCH010549304">
    <property type="protein sequence ID" value="CAG7828904.1"/>
    <property type="molecule type" value="Genomic_DNA"/>
</dbReference>
<gene>
    <name evidence="9" type="ORF">AFUS01_LOCUS38799</name>
</gene>
<evidence type="ECO:0000256" key="4">
    <source>
        <dbReference type="ARBA" id="ARBA00023212"/>
    </source>
</evidence>
<protein>
    <recommendedName>
        <fullName evidence="6">Kinesin-like protein</fullName>
    </recommendedName>
</protein>
<evidence type="ECO:0000256" key="2">
    <source>
        <dbReference type="ARBA" id="ARBA00022741"/>
    </source>
</evidence>
<comment type="similarity">
    <text evidence="5 6">Belongs to the TRAFAC class myosin-kinesin ATPase superfamily. Kinesin family.</text>
</comment>
<evidence type="ECO:0000259" key="8">
    <source>
        <dbReference type="PROSITE" id="PS50067"/>
    </source>
</evidence>
<dbReference type="GO" id="GO:0003777">
    <property type="term" value="F:microtubule motor activity"/>
    <property type="evidence" value="ECO:0007669"/>
    <property type="project" value="InterPro"/>
</dbReference>
<feature type="binding site" evidence="5">
    <location>
        <begin position="102"/>
        <end position="109"/>
    </location>
    <ligand>
        <name>ATP</name>
        <dbReference type="ChEBI" id="CHEBI:30616"/>
    </ligand>
</feature>
<dbReference type="AlphaFoldDB" id="A0A8J2LB33"/>
<dbReference type="OrthoDB" id="3176171at2759"/>
<keyword evidence="2 5" id="KW-0547">Nucleotide-binding</keyword>
<name>A0A8J2LB33_9HEXA</name>
<dbReference type="Proteomes" id="UP000708208">
    <property type="component" value="Unassembled WGS sequence"/>
</dbReference>
<dbReference type="GO" id="GO:0008017">
    <property type="term" value="F:microtubule binding"/>
    <property type="evidence" value="ECO:0007669"/>
    <property type="project" value="InterPro"/>
</dbReference>
<dbReference type="GO" id="GO:0005524">
    <property type="term" value="F:ATP binding"/>
    <property type="evidence" value="ECO:0007669"/>
    <property type="project" value="UniProtKB-UniRule"/>
</dbReference>
<dbReference type="PROSITE" id="PS50067">
    <property type="entry name" value="KINESIN_MOTOR_2"/>
    <property type="match status" value="1"/>
</dbReference>
<dbReference type="PANTHER" id="PTHR47968:SF67">
    <property type="entry name" value="KINESIN MOTOR DOMAIN-CONTAINING PROTEIN"/>
    <property type="match status" value="1"/>
</dbReference>
<dbReference type="Pfam" id="PF00225">
    <property type="entry name" value="Kinesin"/>
    <property type="match status" value="1"/>
</dbReference>
<evidence type="ECO:0000313" key="10">
    <source>
        <dbReference type="Proteomes" id="UP000708208"/>
    </source>
</evidence>
<feature type="region of interest" description="Disordered" evidence="7">
    <location>
        <begin position="500"/>
        <end position="520"/>
    </location>
</feature>
<keyword evidence="3 5" id="KW-0067">ATP-binding</keyword>
<feature type="region of interest" description="Disordered" evidence="7">
    <location>
        <begin position="797"/>
        <end position="816"/>
    </location>
</feature>
<comment type="caution">
    <text evidence="9">The sequence shown here is derived from an EMBL/GenBank/DDBJ whole genome shotgun (WGS) entry which is preliminary data.</text>
</comment>
<evidence type="ECO:0000256" key="6">
    <source>
        <dbReference type="RuleBase" id="RU000394"/>
    </source>
</evidence>
<accession>A0A8J2LB33</accession>
<sequence length="842" mass="93983">MATSSSVQRAIKIYARVKPSVHRQTTAYDIIGSGTTEEEVLTIAVKQNPEDGYINNKPEQHSFRFSKVFDRKCTQDDVFQDVAKPVIDSALLGYNGTIFAYGQTGSGKTFTMTGSRAEYDKRGIIPRTLSHVFRTFHQDSDSSKIRAAFVSYLEIYNEGGYDLLHSSDMAGRLEDLGKVTLLEDGHQQMHLRNLSVHPINSEEEALQLLYLGDHNRTVAETPLNEASTRSHCIFTIHLNIRETNTSIVRRSKLHLVDLAGSERVSNSPISGQLLTEARHINLALHYLEQVIVALSDSNRQHIPYRNSMMTSVLRDSLGGNCMTSMIATLSLEPGNVMESLSTCRFSQRVAQVTNAAMPNEELDPNLVIQQLKAEVKKLRDTIASPTMKTIHESSLPVSKREYQDCCELVERFLQNPDPNAALPVPPEMRLIQTCFRLLRSASSKKKSDSSPFLQFSTMLQDKSVSSGNRNQADMSPQELLQTINRRDIEIKVLVEMLRKEKQRRGTSGNPEISSPNSASSSYLFANEGKASGSTDARCNLESIAENAGDELLDMSDVKKLALSEFLETYEERDKLEAIRAEILKKRDELESLETTINSNELNIGSLSDIYNRTKEEGLSEESENIRSALESQERTYALQIKRRQNARRELDAKHEILKAIYHKLMLQFEDWWQSAAARDAGEDPDGPSSSCYSGTCSTHNQSSLKQQEGTGMPFRFREDGTANGPFAPLDGGSLHSSDDHNHNHVGMPELISKPSRGTEIKQCDRMVTAPAPPPSPWSGPNDLLDGDLTGCERLVSSPEKLEEDDEDTPSILLTGDPSTDEEILKFFEARKMAVTKIKLQAC</sequence>
<proteinExistence type="inferred from homology"/>
<keyword evidence="6" id="KW-0493">Microtubule</keyword>
<dbReference type="InterPro" id="IPR027640">
    <property type="entry name" value="Kinesin-like_fam"/>
</dbReference>
<dbReference type="GO" id="GO:0007018">
    <property type="term" value="P:microtubule-based movement"/>
    <property type="evidence" value="ECO:0007669"/>
    <property type="project" value="InterPro"/>
</dbReference>
<evidence type="ECO:0000256" key="3">
    <source>
        <dbReference type="ARBA" id="ARBA00022840"/>
    </source>
</evidence>
<keyword evidence="4" id="KW-0963">Cytoplasm</keyword>
<evidence type="ECO:0000256" key="7">
    <source>
        <dbReference type="SAM" id="MobiDB-lite"/>
    </source>
</evidence>
<feature type="compositionally biased region" description="Polar residues" evidence="7">
    <location>
        <begin position="687"/>
        <end position="709"/>
    </location>
</feature>
<comment type="subcellular location">
    <subcellularLocation>
        <location evidence="1">Cytoplasm</location>
        <location evidence="1">Cytoskeleton</location>
    </subcellularLocation>
</comment>
<evidence type="ECO:0000256" key="1">
    <source>
        <dbReference type="ARBA" id="ARBA00004245"/>
    </source>
</evidence>
<feature type="region of interest" description="Disordered" evidence="7">
    <location>
        <begin position="770"/>
        <end position="789"/>
    </location>
</feature>
<evidence type="ECO:0000313" key="9">
    <source>
        <dbReference type="EMBL" id="CAG7828904.1"/>
    </source>
</evidence>
<dbReference type="PROSITE" id="PS00411">
    <property type="entry name" value="KINESIN_MOTOR_1"/>
    <property type="match status" value="1"/>
</dbReference>
<feature type="domain" description="Kinesin motor" evidence="8">
    <location>
        <begin position="10"/>
        <end position="352"/>
    </location>
</feature>
<keyword evidence="5 6" id="KW-0505">Motor protein</keyword>
<keyword evidence="4" id="KW-0206">Cytoskeleton</keyword>
<keyword evidence="10" id="KW-1185">Reference proteome</keyword>
<evidence type="ECO:0000256" key="5">
    <source>
        <dbReference type="PROSITE-ProRule" id="PRU00283"/>
    </source>
</evidence>
<reference evidence="9" key="1">
    <citation type="submission" date="2021-06" db="EMBL/GenBank/DDBJ databases">
        <authorList>
            <person name="Hodson N. C."/>
            <person name="Mongue J. A."/>
            <person name="Jaron S. K."/>
        </authorList>
    </citation>
    <scope>NUCLEOTIDE SEQUENCE</scope>
</reference>
<organism evidence="9 10">
    <name type="scientific">Allacma fusca</name>
    <dbReference type="NCBI Taxonomy" id="39272"/>
    <lineage>
        <taxon>Eukaryota</taxon>
        <taxon>Metazoa</taxon>
        <taxon>Ecdysozoa</taxon>
        <taxon>Arthropoda</taxon>
        <taxon>Hexapoda</taxon>
        <taxon>Collembola</taxon>
        <taxon>Symphypleona</taxon>
        <taxon>Sminthuridae</taxon>
        <taxon>Allacma</taxon>
    </lineage>
</organism>
<feature type="region of interest" description="Disordered" evidence="7">
    <location>
        <begin position="678"/>
        <end position="756"/>
    </location>
</feature>
<dbReference type="InterPro" id="IPR001752">
    <property type="entry name" value="Kinesin_motor_dom"/>
</dbReference>
<dbReference type="SMART" id="SM00129">
    <property type="entry name" value="KISc"/>
    <property type="match status" value="1"/>
</dbReference>
<dbReference type="PANTHER" id="PTHR47968">
    <property type="entry name" value="CENTROMERE PROTEIN E"/>
    <property type="match status" value="1"/>
</dbReference>